<protein>
    <submittedName>
        <fullName evidence="1">Uncharacterized protein</fullName>
    </submittedName>
</protein>
<organism evidence="1 2">
    <name type="scientific">Cymbomonas tetramitiformis</name>
    <dbReference type="NCBI Taxonomy" id="36881"/>
    <lineage>
        <taxon>Eukaryota</taxon>
        <taxon>Viridiplantae</taxon>
        <taxon>Chlorophyta</taxon>
        <taxon>Pyramimonadophyceae</taxon>
        <taxon>Pyramimonadales</taxon>
        <taxon>Pyramimonadaceae</taxon>
        <taxon>Cymbomonas</taxon>
    </lineage>
</organism>
<reference evidence="1 2" key="1">
    <citation type="journal article" date="2015" name="Genome Biol. Evol.">
        <title>Comparative Genomics of a Bacterivorous Green Alga Reveals Evolutionary Causalities and Consequences of Phago-Mixotrophic Mode of Nutrition.</title>
        <authorList>
            <person name="Burns J.A."/>
            <person name="Paasch A."/>
            <person name="Narechania A."/>
            <person name="Kim E."/>
        </authorList>
    </citation>
    <scope>NUCLEOTIDE SEQUENCE [LARGE SCALE GENOMIC DNA]</scope>
    <source>
        <strain evidence="1 2">PLY_AMNH</strain>
    </source>
</reference>
<gene>
    <name evidence="1" type="ORF">CYMTET_10432</name>
</gene>
<sequence>MCCLQTAHLQVKGAPGTAKYKMHIDLDPTPWLGRQYTEYERALLEGLAGWMTSIEWSLEEDRAESVSKCFYVLDPENLATEFDRKEPFVLAEEIASQVVIRKHPCMETSMVLDPLADFFEQIVRDENPSDDEA</sequence>
<evidence type="ECO:0000313" key="1">
    <source>
        <dbReference type="EMBL" id="KAK3281804.1"/>
    </source>
</evidence>
<comment type="caution">
    <text evidence="1">The sequence shown here is derived from an EMBL/GenBank/DDBJ whole genome shotgun (WGS) entry which is preliminary data.</text>
</comment>
<dbReference type="AlphaFoldDB" id="A0AAE0GP84"/>
<dbReference type="Proteomes" id="UP001190700">
    <property type="component" value="Unassembled WGS sequence"/>
</dbReference>
<proteinExistence type="predicted"/>
<keyword evidence="2" id="KW-1185">Reference proteome</keyword>
<accession>A0AAE0GP84</accession>
<evidence type="ECO:0000313" key="2">
    <source>
        <dbReference type="Proteomes" id="UP001190700"/>
    </source>
</evidence>
<dbReference type="EMBL" id="LGRX02003698">
    <property type="protein sequence ID" value="KAK3281804.1"/>
    <property type="molecule type" value="Genomic_DNA"/>
</dbReference>
<name>A0AAE0GP84_9CHLO</name>